<dbReference type="EMBL" id="SRLO01000299">
    <property type="protein sequence ID" value="TNN62173.1"/>
    <property type="molecule type" value="Genomic_DNA"/>
</dbReference>
<name>A0A4Z2HAZ0_9TELE</name>
<accession>A0A4Z2HAZ0</accession>
<dbReference type="Proteomes" id="UP000314294">
    <property type="component" value="Unassembled WGS sequence"/>
</dbReference>
<dbReference type="AlphaFoldDB" id="A0A4Z2HAZ0"/>
<organism evidence="2 3">
    <name type="scientific">Liparis tanakae</name>
    <name type="common">Tanaka's snailfish</name>
    <dbReference type="NCBI Taxonomy" id="230148"/>
    <lineage>
        <taxon>Eukaryota</taxon>
        <taxon>Metazoa</taxon>
        <taxon>Chordata</taxon>
        <taxon>Craniata</taxon>
        <taxon>Vertebrata</taxon>
        <taxon>Euteleostomi</taxon>
        <taxon>Actinopterygii</taxon>
        <taxon>Neopterygii</taxon>
        <taxon>Teleostei</taxon>
        <taxon>Neoteleostei</taxon>
        <taxon>Acanthomorphata</taxon>
        <taxon>Eupercaria</taxon>
        <taxon>Perciformes</taxon>
        <taxon>Cottioidei</taxon>
        <taxon>Cottales</taxon>
        <taxon>Liparidae</taxon>
        <taxon>Liparis</taxon>
    </lineage>
</organism>
<proteinExistence type="predicted"/>
<feature type="region of interest" description="Disordered" evidence="1">
    <location>
        <begin position="54"/>
        <end position="74"/>
    </location>
</feature>
<evidence type="ECO:0000313" key="2">
    <source>
        <dbReference type="EMBL" id="TNN62173.1"/>
    </source>
</evidence>
<evidence type="ECO:0000256" key="1">
    <source>
        <dbReference type="SAM" id="MobiDB-lite"/>
    </source>
</evidence>
<gene>
    <name evidence="2" type="ORF">EYF80_027553</name>
</gene>
<protein>
    <submittedName>
        <fullName evidence="2">Uncharacterized protein</fullName>
    </submittedName>
</protein>
<reference evidence="2 3" key="1">
    <citation type="submission" date="2019-03" db="EMBL/GenBank/DDBJ databases">
        <title>First draft genome of Liparis tanakae, snailfish: a comprehensive survey of snailfish specific genes.</title>
        <authorList>
            <person name="Kim W."/>
            <person name="Song I."/>
            <person name="Jeong J.-H."/>
            <person name="Kim D."/>
            <person name="Kim S."/>
            <person name="Ryu S."/>
            <person name="Song J.Y."/>
            <person name="Lee S.K."/>
        </authorList>
    </citation>
    <scope>NUCLEOTIDE SEQUENCE [LARGE SCALE GENOMIC DNA]</scope>
    <source>
        <tissue evidence="2">Muscle</tissue>
    </source>
</reference>
<keyword evidence="3" id="KW-1185">Reference proteome</keyword>
<evidence type="ECO:0000313" key="3">
    <source>
        <dbReference type="Proteomes" id="UP000314294"/>
    </source>
</evidence>
<comment type="caution">
    <text evidence="2">The sequence shown here is derived from an EMBL/GenBank/DDBJ whole genome shotgun (WGS) entry which is preliminary data.</text>
</comment>
<sequence>MLHSIREQTWRNEASVLLYLRQAFCPKAGTVELSVISTNAAAARSFSGGITCFTRSPPADATRRPRRHRVGLTSPKLRSKATELLRTEQVSGVSAASSPALVDLASRFSTADSAPPLASGEGRVRQL</sequence>